<proteinExistence type="predicted"/>
<dbReference type="Proteomes" id="UP000287300">
    <property type="component" value="Unassembled WGS sequence"/>
</dbReference>
<dbReference type="EMBL" id="BDES01000076">
    <property type="protein sequence ID" value="GCD54092.1"/>
    <property type="molecule type" value="Genomic_DNA"/>
</dbReference>
<dbReference type="GeneID" id="66349770"/>
<evidence type="ECO:0000313" key="1">
    <source>
        <dbReference type="EMBL" id="GCD54092.1"/>
    </source>
</evidence>
<sequence>MTLKINGLHLSFMSEILHKVPVHLDKYPYLHPTPDDRFTPKQWQKLCDELEYQSIFRLPLSLIGRTSFETLCRVYSGSRVMLNEHIEDLFQRSPPHRLLSKIKNSIWRSSLIHAGWNEIVEAWQGLHRFEMGNLGLEVEVDHTTGFNTHGYAEYSYNTYLDGSMAFLIKYRGAHVLTIGFTFASCKRLLIQQIQFTQRTGNRWLFKLPIHYASFVISKLRSAFPNHRLYIVSGVDLAERSIQNYKSTIARIEAKRSQSGKPISTYDYERILKAQSSLDHILRDKERIISVYKSIPNYSNKQLSCHGMRHFLLTPSADT</sequence>
<name>A0A401WXK4_ACEPA</name>
<accession>A0A401WXK4</accession>
<reference evidence="1 2" key="1">
    <citation type="submission" date="2016-06" db="EMBL/GenBank/DDBJ databases">
        <title>Acetobacter pasteurianus NBRC 3188 whole genome sequencing project.</title>
        <authorList>
            <person name="Matsutani M."/>
            <person name="Shiwa Y."/>
            <person name="Okamoto-Kainuma A."/>
            <person name="Ishikawa M."/>
            <person name="Koizumi Y."/>
            <person name="Yoshikawa H."/>
            <person name="Yakushi T."/>
            <person name="Matsushita K."/>
        </authorList>
    </citation>
    <scope>NUCLEOTIDE SEQUENCE [LARGE SCALE GENOMIC DNA]</scope>
    <source>
        <strain evidence="1 2">NBRC 3188</strain>
    </source>
</reference>
<organism evidence="1 2">
    <name type="scientific">Acetobacter pasteurianus NBRC 3188</name>
    <dbReference type="NCBI Taxonomy" id="1226663"/>
    <lineage>
        <taxon>Bacteria</taxon>
        <taxon>Pseudomonadati</taxon>
        <taxon>Pseudomonadota</taxon>
        <taxon>Alphaproteobacteria</taxon>
        <taxon>Acetobacterales</taxon>
        <taxon>Acetobacteraceae</taxon>
        <taxon>Acetobacter</taxon>
    </lineage>
</organism>
<evidence type="ECO:0000313" key="2">
    <source>
        <dbReference type="Proteomes" id="UP000287300"/>
    </source>
</evidence>
<comment type="caution">
    <text evidence="1">The sequence shown here is derived from an EMBL/GenBank/DDBJ whole genome shotgun (WGS) entry which is preliminary data.</text>
</comment>
<dbReference type="RefSeq" id="WP_124296424.1">
    <property type="nucleotide sequence ID" value="NZ_BDES01000076.1"/>
</dbReference>
<protein>
    <submittedName>
        <fullName evidence="1">Uncharacterized protein</fullName>
    </submittedName>
</protein>
<dbReference type="AlphaFoldDB" id="A0A401WXK4"/>
<gene>
    <name evidence="1" type="ORF">NBRC3188_2789</name>
</gene>